<dbReference type="OrthoDB" id="665828at2"/>
<evidence type="ECO:0000313" key="1">
    <source>
        <dbReference type="EMBL" id="ACU58139.1"/>
    </source>
</evidence>
<dbReference type="RefSeq" id="WP_012788315.1">
    <property type="nucleotide sequence ID" value="NC_013132.1"/>
</dbReference>
<dbReference type="KEGG" id="cpi:Cpin_0641"/>
<protein>
    <submittedName>
        <fullName evidence="1">Uncharacterized protein</fullName>
    </submittedName>
</protein>
<accession>A0A979FZP7</accession>
<name>A0A979FZP7_CHIPD</name>
<reference evidence="2" key="1">
    <citation type="submission" date="2009-08" db="EMBL/GenBank/DDBJ databases">
        <title>The complete genome of Chitinophaga pinensis DSM 2588.</title>
        <authorList>
            <consortium name="US DOE Joint Genome Institute (JGI-PGF)"/>
            <person name="Lucas S."/>
            <person name="Copeland A."/>
            <person name="Lapidus A."/>
            <person name="Glavina del Rio T."/>
            <person name="Dalin E."/>
            <person name="Tice H."/>
            <person name="Bruce D."/>
            <person name="Goodwin L."/>
            <person name="Pitluck S."/>
            <person name="Kyrpides N."/>
            <person name="Mavromatis K."/>
            <person name="Ivanova N."/>
            <person name="Mikhailova N."/>
            <person name="Sims D."/>
            <person name="Meinche L."/>
            <person name="Brettin T."/>
            <person name="Detter J.C."/>
            <person name="Han C."/>
            <person name="Larimer F."/>
            <person name="Land M."/>
            <person name="Hauser L."/>
            <person name="Markowitz V."/>
            <person name="Cheng J.-F."/>
            <person name="Hugenholtz P."/>
            <person name="Woyke T."/>
            <person name="Wu D."/>
            <person name="Spring S."/>
            <person name="Klenk H.-P."/>
            <person name="Eisen J.A."/>
        </authorList>
    </citation>
    <scope>NUCLEOTIDE SEQUENCE [LARGE SCALE GENOMIC DNA]</scope>
    <source>
        <strain evidence="2">ATCC 43595 / DSM 2588 / LMG 13176 / NBRC 15968 / NCIMB 11800 / UQM 2034</strain>
    </source>
</reference>
<proteinExistence type="predicted"/>
<reference evidence="1 2" key="2">
    <citation type="journal article" date="2010" name="Stand. Genomic Sci.">
        <title>Complete genome sequence of Chitinophaga pinensis type strain (UQM 2034).</title>
        <authorList>
            <person name="Glavina Del Rio T."/>
            <person name="Abt B."/>
            <person name="Spring S."/>
            <person name="Lapidus A."/>
            <person name="Nolan M."/>
            <person name="Tice H."/>
            <person name="Copeland A."/>
            <person name="Cheng J.F."/>
            <person name="Chen F."/>
            <person name="Bruce D."/>
            <person name="Goodwin L."/>
            <person name="Pitluck S."/>
            <person name="Ivanova N."/>
            <person name="Mavromatis K."/>
            <person name="Mikhailova N."/>
            <person name="Pati A."/>
            <person name="Chen A."/>
            <person name="Palaniappan K."/>
            <person name="Land M."/>
            <person name="Hauser L."/>
            <person name="Chang Y.J."/>
            <person name="Jeffries C.D."/>
            <person name="Chain P."/>
            <person name="Saunders E."/>
            <person name="Detter J.C."/>
            <person name="Brettin T."/>
            <person name="Rohde M."/>
            <person name="Goker M."/>
            <person name="Bristow J."/>
            <person name="Eisen J.A."/>
            <person name="Markowitz V."/>
            <person name="Hugenholtz P."/>
            <person name="Kyrpides N.C."/>
            <person name="Klenk H.P."/>
            <person name="Lucas S."/>
        </authorList>
    </citation>
    <scope>NUCLEOTIDE SEQUENCE [LARGE SCALE GENOMIC DNA]</scope>
    <source>
        <strain evidence="2">ATCC 43595 / DSM 2588 / LMG 13176 / NBRC 15968 / NCIMB 11800 / UQM 2034</strain>
    </source>
</reference>
<organism evidence="1 2">
    <name type="scientific">Chitinophaga pinensis (strain ATCC 43595 / DSM 2588 / LMG 13176 / NBRC 15968 / NCIMB 11800 / UQM 2034)</name>
    <dbReference type="NCBI Taxonomy" id="485918"/>
    <lineage>
        <taxon>Bacteria</taxon>
        <taxon>Pseudomonadati</taxon>
        <taxon>Bacteroidota</taxon>
        <taxon>Chitinophagia</taxon>
        <taxon>Chitinophagales</taxon>
        <taxon>Chitinophagaceae</taxon>
        <taxon>Chitinophaga</taxon>
    </lineage>
</organism>
<dbReference type="EMBL" id="CP001699">
    <property type="protein sequence ID" value="ACU58139.1"/>
    <property type="molecule type" value="Genomic_DNA"/>
</dbReference>
<dbReference type="Proteomes" id="UP000002215">
    <property type="component" value="Chromosome"/>
</dbReference>
<evidence type="ECO:0000313" key="2">
    <source>
        <dbReference type="Proteomes" id="UP000002215"/>
    </source>
</evidence>
<sequence length="168" mass="18737">MGLDILLPRGTVIPGLPFRRKEVQWGGITGFDGPPKATYGETFTLTVYEGPTPEFLLHKIPAPYAAIEWQLISIWGKGLDDFLATCYRTADEESTTDDDEMEDAPPTLPELLRLLCASGKWILLWDREDGGFAYIKNGTASDVLVELYYSHTSYYEGFMICGEGCDLP</sequence>
<dbReference type="AlphaFoldDB" id="A0A979FZP7"/>
<gene>
    <name evidence="1" type="ordered locus">Cpin_0641</name>
</gene>